<reference evidence="1" key="1">
    <citation type="journal article" date="2014" name="Int. J. Syst. Evol. Microbiol.">
        <title>Complete genome sequence of Corynebacterium casei LMG S-19264T (=DSM 44701T), isolated from a smear-ripened cheese.</title>
        <authorList>
            <consortium name="US DOE Joint Genome Institute (JGI-PGF)"/>
            <person name="Walter F."/>
            <person name="Albersmeier A."/>
            <person name="Kalinowski J."/>
            <person name="Ruckert C."/>
        </authorList>
    </citation>
    <scope>NUCLEOTIDE SEQUENCE</scope>
    <source>
        <strain evidence="1">VKM Ac-2007</strain>
    </source>
</reference>
<sequence>MWQHSIGMVRSPAAKFTKSPDEPEGRAMIRMLKTVGDRMLTMAAPHVEAAADPTYVECYCNNLCALFQRVCGPGGCTAWTLIGGCIKPTGPYPC</sequence>
<evidence type="ECO:0000313" key="2">
    <source>
        <dbReference type="Proteomes" id="UP001143474"/>
    </source>
</evidence>
<gene>
    <name evidence="1" type="ORF">GCM10017600_42940</name>
</gene>
<dbReference type="AlphaFoldDB" id="A0A9W6MEI8"/>
<protein>
    <submittedName>
        <fullName evidence="1">Uncharacterized protein</fullName>
    </submittedName>
</protein>
<evidence type="ECO:0000313" key="1">
    <source>
        <dbReference type="EMBL" id="GLK10888.1"/>
    </source>
</evidence>
<dbReference type="Proteomes" id="UP001143474">
    <property type="component" value="Unassembled WGS sequence"/>
</dbReference>
<dbReference type="EMBL" id="BSEV01000009">
    <property type="protein sequence ID" value="GLK10888.1"/>
    <property type="molecule type" value="Genomic_DNA"/>
</dbReference>
<comment type="caution">
    <text evidence="1">The sequence shown here is derived from an EMBL/GenBank/DDBJ whole genome shotgun (WGS) entry which is preliminary data.</text>
</comment>
<reference evidence="1" key="2">
    <citation type="submission" date="2023-01" db="EMBL/GenBank/DDBJ databases">
        <authorList>
            <person name="Sun Q."/>
            <person name="Evtushenko L."/>
        </authorList>
    </citation>
    <scope>NUCLEOTIDE SEQUENCE</scope>
    <source>
        <strain evidence="1">VKM Ac-2007</strain>
    </source>
</reference>
<name>A0A9W6MEI8_9ACTN</name>
<keyword evidence="2" id="KW-1185">Reference proteome</keyword>
<accession>A0A9W6MEI8</accession>
<proteinExistence type="predicted"/>
<organism evidence="1 2">
    <name type="scientific">Streptosporangium carneum</name>
    <dbReference type="NCBI Taxonomy" id="47481"/>
    <lineage>
        <taxon>Bacteria</taxon>
        <taxon>Bacillati</taxon>
        <taxon>Actinomycetota</taxon>
        <taxon>Actinomycetes</taxon>
        <taxon>Streptosporangiales</taxon>
        <taxon>Streptosporangiaceae</taxon>
        <taxon>Streptosporangium</taxon>
    </lineage>
</organism>